<gene>
    <name evidence="1" type="ORF">GCM10025867_50060</name>
</gene>
<dbReference type="Proteomes" id="UP001321486">
    <property type="component" value="Plasmid pNBRC108728a"/>
</dbReference>
<dbReference type="Pfam" id="PF08843">
    <property type="entry name" value="AbiEii"/>
    <property type="match status" value="1"/>
</dbReference>
<proteinExistence type="predicted"/>
<evidence type="ECO:0000313" key="1">
    <source>
        <dbReference type="EMBL" id="BDZ52765.1"/>
    </source>
</evidence>
<keyword evidence="1" id="KW-0614">Plasmid</keyword>
<dbReference type="InterPro" id="IPR014942">
    <property type="entry name" value="AbiEii"/>
</dbReference>
<geneLocation type="plasmid" evidence="1 2">
    <name>pNBRC108728a</name>
</geneLocation>
<accession>A0ABM8GWK9</accession>
<reference evidence="2" key="1">
    <citation type="journal article" date="2019" name="Int. J. Syst. Evol. Microbiol.">
        <title>The Global Catalogue of Microorganisms (GCM) 10K type strain sequencing project: providing services to taxonomists for standard genome sequencing and annotation.</title>
        <authorList>
            <consortium name="The Broad Institute Genomics Platform"/>
            <consortium name="The Broad Institute Genome Sequencing Center for Infectious Disease"/>
            <person name="Wu L."/>
            <person name="Ma J."/>
        </authorList>
    </citation>
    <scope>NUCLEOTIDE SEQUENCE [LARGE SCALE GENOMIC DNA]</scope>
    <source>
        <strain evidence="2">NBRC 108728</strain>
    </source>
</reference>
<evidence type="ECO:0008006" key="3">
    <source>
        <dbReference type="Google" id="ProtNLM"/>
    </source>
</evidence>
<dbReference type="RefSeq" id="WP_286347049.1">
    <property type="nucleotide sequence ID" value="NZ_AP027733.1"/>
</dbReference>
<evidence type="ECO:0000313" key="2">
    <source>
        <dbReference type="Proteomes" id="UP001321486"/>
    </source>
</evidence>
<protein>
    <recommendedName>
        <fullName evidence="3">Nucleotidyl transferase AbiEii/AbiGii toxin family protein</fullName>
    </recommendedName>
</protein>
<dbReference type="EMBL" id="AP027733">
    <property type="protein sequence ID" value="BDZ52765.1"/>
    <property type="molecule type" value="Genomic_DNA"/>
</dbReference>
<name>A0ABM8GWK9_9MICO</name>
<sequence length="308" mass="33355">MTPNFESGKAARDAITKAARKRAGGMGRADVKRFVDQADYDRFLCRVFSRPDGRLLLKGGTRMLALVPGARPTNDVDLEARENTLDVAVELLKELASIDLGDWFTFTYRGRQSAGGDSQPEVEATKVIFDVSVAGKPRGTIKVDLALHPRPSAPVVRATPDFRLDIEEFQTFDYAMIATEDQIADKACAMMSVFGAAGEGSSRAKDLVDIAIIALHLRPDAQHLRKAIRDEGARRRLMPFDALVAADGIQAGYAGRAASSPILGEYRSWEPALDLANRLLGPVLSGDVSEGTWDPASLSWGPRAATRG</sequence>
<organism evidence="1 2">
    <name type="scientific">Frondihabitans sucicola</name>
    <dbReference type="NCBI Taxonomy" id="1268041"/>
    <lineage>
        <taxon>Bacteria</taxon>
        <taxon>Bacillati</taxon>
        <taxon>Actinomycetota</taxon>
        <taxon>Actinomycetes</taxon>
        <taxon>Micrococcales</taxon>
        <taxon>Microbacteriaceae</taxon>
        <taxon>Frondihabitans</taxon>
    </lineage>
</organism>
<keyword evidence="2" id="KW-1185">Reference proteome</keyword>